<evidence type="ECO:0000256" key="2">
    <source>
        <dbReference type="ARBA" id="ARBA00022737"/>
    </source>
</evidence>
<dbReference type="InterPro" id="IPR051945">
    <property type="entry name" value="RRM_MRD1_RNA_proc_ribogen"/>
</dbReference>
<evidence type="ECO:0000259" key="7">
    <source>
        <dbReference type="PROSITE" id="PS50102"/>
    </source>
</evidence>
<feature type="compositionally biased region" description="Acidic residues" evidence="6">
    <location>
        <begin position="559"/>
        <end position="580"/>
    </location>
</feature>
<dbReference type="PANTHER" id="PTHR48039">
    <property type="entry name" value="RNA-BINDING MOTIF PROTEIN 14B"/>
    <property type="match status" value="1"/>
</dbReference>
<protein>
    <submittedName>
        <fullName evidence="8">RNA-binding protein 28</fullName>
    </submittedName>
</protein>
<dbReference type="InterPro" id="IPR012677">
    <property type="entry name" value="Nucleotide-bd_a/b_plait_sf"/>
</dbReference>
<feature type="compositionally biased region" description="Acidic residues" evidence="6">
    <location>
        <begin position="212"/>
        <end position="222"/>
    </location>
</feature>
<feature type="domain" description="RRM" evidence="7">
    <location>
        <begin position="102"/>
        <end position="179"/>
    </location>
</feature>
<gene>
    <name evidence="8" type="ORF">Ocin01_07421</name>
</gene>
<name>A0A1D2N1V1_ORCCI</name>
<dbReference type="GO" id="GO:0005730">
    <property type="term" value="C:nucleolus"/>
    <property type="evidence" value="ECO:0007669"/>
    <property type="project" value="TreeGrafter"/>
</dbReference>
<comment type="caution">
    <text evidence="8">The sequence shown here is derived from an EMBL/GenBank/DDBJ whole genome shotgun (WGS) entry which is preliminary data.</text>
</comment>
<organism evidence="8 9">
    <name type="scientific">Orchesella cincta</name>
    <name type="common">Springtail</name>
    <name type="synonym">Podura cincta</name>
    <dbReference type="NCBI Taxonomy" id="48709"/>
    <lineage>
        <taxon>Eukaryota</taxon>
        <taxon>Metazoa</taxon>
        <taxon>Ecdysozoa</taxon>
        <taxon>Arthropoda</taxon>
        <taxon>Hexapoda</taxon>
        <taxon>Collembola</taxon>
        <taxon>Entomobryomorpha</taxon>
        <taxon>Entomobryoidea</taxon>
        <taxon>Orchesellidae</taxon>
        <taxon>Orchesellinae</taxon>
        <taxon>Orchesella</taxon>
    </lineage>
</organism>
<dbReference type="CDD" id="cd12415">
    <property type="entry name" value="RRM3_RBM28_like"/>
    <property type="match status" value="1"/>
</dbReference>
<feature type="compositionally biased region" description="Acidic residues" evidence="6">
    <location>
        <begin position="253"/>
        <end position="266"/>
    </location>
</feature>
<feature type="domain" description="RRM" evidence="7">
    <location>
        <begin position="436"/>
        <end position="521"/>
    </location>
</feature>
<evidence type="ECO:0000256" key="4">
    <source>
        <dbReference type="ARBA" id="ARBA00023242"/>
    </source>
</evidence>
<keyword evidence="3 5" id="KW-0694">RNA-binding</keyword>
<keyword evidence="2" id="KW-0677">Repeat</keyword>
<evidence type="ECO:0000313" key="8">
    <source>
        <dbReference type="EMBL" id="ODM99263.1"/>
    </source>
</evidence>
<dbReference type="STRING" id="48709.A0A1D2N1V1"/>
<dbReference type="AlphaFoldDB" id="A0A1D2N1V1"/>
<dbReference type="Proteomes" id="UP000094527">
    <property type="component" value="Unassembled WGS sequence"/>
</dbReference>
<reference evidence="8 9" key="1">
    <citation type="journal article" date="2016" name="Genome Biol. Evol.">
        <title>Gene Family Evolution Reflects Adaptation to Soil Environmental Stressors in the Genome of the Collembolan Orchesella cincta.</title>
        <authorList>
            <person name="Faddeeva-Vakhrusheva A."/>
            <person name="Derks M.F."/>
            <person name="Anvar S.Y."/>
            <person name="Agamennone V."/>
            <person name="Suring W."/>
            <person name="Smit S."/>
            <person name="van Straalen N.M."/>
            <person name="Roelofs D."/>
        </authorList>
    </citation>
    <scope>NUCLEOTIDE SEQUENCE [LARGE SCALE GENOMIC DNA]</scope>
    <source>
        <tissue evidence="8">Mixed pool</tissue>
    </source>
</reference>
<feature type="region of interest" description="Disordered" evidence="6">
    <location>
        <begin position="47"/>
        <end position="67"/>
    </location>
</feature>
<evidence type="ECO:0000256" key="1">
    <source>
        <dbReference type="ARBA" id="ARBA00004123"/>
    </source>
</evidence>
<evidence type="ECO:0000313" key="9">
    <source>
        <dbReference type="Proteomes" id="UP000094527"/>
    </source>
</evidence>
<feature type="region of interest" description="Disordered" evidence="6">
    <location>
        <begin position="533"/>
        <end position="667"/>
    </location>
</feature>
<dbReference type="PROSITE" id="PS50102">
    <property type="entry name" value="RRM"/>
    <property type="match status" value="3"/>
</dbReference>
<sequence length="698" mass="79028">MQKKRKQRDETTVAYITFALSQDAVKALETLQNTKIGDNRINIKFSKARSGQAREGAEGEGGGGAGTVEDKYARFRKAAENPNFQALGGVTKEKPKPIKKKSRLIVRNLSFKVTEEKMKEYFEQCGEVKEVNILKKSNGKLVGCAFIQYSNVPQAAKAVKELNLKPFLGRPIAIDWALPKEKYQTEDEKNKKKEEKVEETEEDTIVIKDEPADVETQDEDGGALDHYDDLKEVEEIKQESEDKKAKRKRKLDDDDDDDEDDSDSDDAEQKYSPQKRQKQISNDVEEGKTLFLRNLSFDTSEELLKQFFGKYGQLHYALLCKDSLTEHPKGTGFVKFKSSADKCLLDHNVDPTNFKLSGRQFNISVALSRDKVGKKTPAEIKSEKPKSDTRNLYLVREGPGSGAAVDVSASDMDKRASLNSVKKQMLKNLSIFISPTRLCVHNLPENYSDTQLRKLFKKFAGPGAVITEARVMRDMKNIQLDGKGKSKGFGFVNFKDHEHALVALRAVNNNPTVFKPTNRPIVEFSLENRSALKAKERRAQKSQEKNPNVKKQPKPEKMEIDEEVEDDDDDDKGNSSEEEEKVPVKQSGKKNQGKQIQAKVESDEEGSERPPNYAGLVAKKGVQSVPSFKPKGKITRNSLKTRKTKKKVQDRKKREAQVPSKRPIERIDKTEKIINRYQQKLSASSKSEGMKKKKWFDK</sequence>
<dbReference type="OMA" id="FTHRHAL"/>
<evidence type="ECO:0000256" key="6">
    <source>
        <dbReference type="SAM" id="MobiDB-lite"/>
    </source>
</evidence>
<feature type="compositionally biased region" description="Basic and acidic residues" evidence="6">
    <location>
        <begin position="533"/>
        <end position="544"/>
    </location>
</feature>
<feature type="domain" description="RRM" evidence="7">
    <location>
        <begin position="288"/>
        <end position="368"/>
    </location>
</feature>
<dbReference type="Gene3D" id="3.30.70.330">
    <property type="match status" value="4"/>
</dbReference>
<dbReference type="EMBL" id="LJIJ01000290">
    <property type="protein sequence ID" value="ODM99263.1"/>
    <property type="molecule type" value="Genomic_DNA"/>
</dbReference>
<dbReference type="InterPro" id="IPR035979">
    <property type="entry name" value="RBD_domain_sf"/>
</dbReference>
<accession>A0A1D2N1V1</accession>
<keyword evidence="4" id="KW-0539">Nucleus</keyword>
<dbReference type="PANTHER" id="PTHR48039:SF5">
    <property type="entry name" value="RNA-BINDING PROTEIN 28"/>
    <property type="match status" value="1"/>
</dbReference>
<dbReference type="Pfam" id="PF00076">
    <property type="entry name" value="RRM_1"/>
    <property type="match status" value="3"/>
</dbReference>
<feature type="compositionally biased region" description="Basic residues" evidence="6">
    <location>
        <begin position="630"/>
        <end position="651"/>
    </location>
</feature>
<feature type="compositionally biased region" description="Basic and acidic residues" evidence="6">
    <location>
        <begin position="223"/>
        <end position="244"/>
    </location>
</feature>
<dbReference type="SMART" id="SM00360">
    <property type="entry name" value="RRM"/>
    <property type="match status" value="3"/>
</dbReference>
<dbReference type="CDD" id="cd12416">
    <property type="entry name" value="RRM4_RBM28_like"/>
    <property type="match status" value="1"/>
</dbReference>
<dbReference type="GO" id="GO:0003729">
    <property type="term" value="F:mRNA binding"/>
    <property type="evidence" value="ECO:0007669"/>
    <property type="project" value="TreeGrafter"/>
</dbReference>
<feature type="region of interest" description="Disordered" evidence="6">
    <location>
        <begin position="184"/>
        <end position="282"/>
    </location>
</feature>
<evidence type="ECO:0000256" key="3">
    <source>
        <dbReference type="ARBA" id="ARBA00022884"/>
    </source>
</evidence>
<dbReference type="CDD" id="cd12414">
    <property type="entry name" value="RRM2_RBM28_like"/>
    <property type="match status" value="1"/>
</dbReference>
<dbReference type="FunFam" id="3.30.70.330:FF:000182">
    <property type="entry name" value="RNA-binding motif protein 28"/>
    <property type="match status" value="1"/>
</dbReference>
<dbReference type="CDD" id="cd00590">
    <property type="entry name" value="RRM_SF"/>
    <property type="match status" value="1"/>
</dbReference>
<dbReference type="SUPFAM" id="SSF54928">
    <property type="entry name" value="RNA-binding domain, RBD"/>
    <property type="match status" value="3"/>
</dbReference>
<feature type="compositionally biased region" description="Basic and acidic residues" evidence="6">
    <location>
        <begin position="652"/>
        <end position="667"/>
    </location>
</feature>
<proteinExistence type="predicted"/>
<keyword evidence="9" id="KW-1185">Reference proteome</keyword>
<comment type="subcellular location">
    <subcellularLocation>
        <location evidence="1">Nucleus</location>
    </subcellularLocation>
</comment>
<feature type="compositionally biased region" description="Basic and acidic residues" evidence="6">
    <location>
        <begin position="184"/>
        <end position="196"/>
    </location>
</feature>
<dbReference type="InterPro" id="IPR000504">
    <property type="entry name" value="RRM_dom"/>
</dbReference>
<dbReference type="OrthoDB" id="3945418at2759"/>
<evidence type="ECO:0000256" key="5">
    <source>
        <dbReference type="PROSITE-ProRule" id="PRU00176"/>
    </source>
</evidence>